<dbReference type="PANTHER" id="PTHR10938:SF0">
    <property type="entry name" value="TRANSLATION INITIATION FACTOR IF-3, MITOCHONDRIAL"/>
    <property type="match status" value="1"/>
</dbReference>
<dbReference type="InterPro" id="IPR019815">
    <property type="entry name" value="Translation_initiation_fac_3_C"/>
</dbReference>
<dbReference type="SUPFAM" id="SSF55200">
    <property type="entry name" value="Translation initiation factor IF3, C-terminal domain"/>
    <property type="match status" value="1"/>
</dbReference>
<accession>A0ABY8X635</accession>
<reference evidence="7 8" key="1">
    <citation type="submission" date="2023-06" db="EMBL/GenBank/DDBJ databases">
        <title>Paenibacillus polygonum sp. nov., an endophytic bacterium, isolated from Polygonum lapathifolium L. in Nanji Wetland National Nature Reserve, South of Poyang Lake, Jiangxi Province, China.</title>
        <authorList>
            <person name="Yu Z."/>
        </authorList>
    </citation>
    <scope>NUCLEOTIDE SEQUENCE [LARGE SCALE GENOMIC DNA]</scope>
    <source>
        <strain evidence="7 8">C31</strain>
    </source>
</reference>
<gene>
    <name evidence="7" type="primary">infC</name>
    <name evidence="7" type="ORF">QPK24_10125</name>
</gene>
<dbReference type="InterPro" id="IPR019814">
    <property type="entry name" value="Translation_initiation_fac_3_N"/>
</dbReference>
<comment type="similarity">
    <text evidence="1">Belongs to the IF-3 family.</text>
</comment>
<dbReference type="Gene3D" id="3.30.110.10">
    <property type="entry name" value="Translation initiation factor 3 (IF-3), C-terminal domain"/>
    <property type="match status" value="1"/>
</dbReference>
<dbReference type="GO" id="GO:0003743">
    <property type="term" value="F:translation initiation factor activity"/>
    <property type="evidence" value="ECO:0007669"/>
    <property type="project" value="UniProtKB-KW"/>
</dbReference>
<dbReference type="Pfam" id="PF05198">
    <property type="entry name" value="IF3_N"/>
    <property type="match status" value="1"/>
</dbReference>
<keyword evidence="2 7" id="KW-0396">Initiation factor</keyword>
<feature type="domain" description="Translation initiation factor 3 N-terminal" evidence="6">
    <location>
        <begin position="4"/>
        <end position="69"/>
    </location>
</feature>
<keyword evidence="8" id="KW-1185">Reference proteome</keyword>
<evidence type="ECO:0000256" key="3">
    <source>
        <dbReference type="ARBA" id="ARBA00022917"/>
    </source>
</evidence>
<dbReference type="Proteomes" id="UP001236415">
    <property type="component" value="Chromosome"/>
</dbReference>
<keyword evidence="3" id="KW-0648">Protein biosynthesis</keyword>
<evidence type="ECO:0000256" key="2">
    <source>
        <dbReference type="ARBA" id="ARBA00022540"/>
    </source>
</evidence>
<dbReference type="InterPro" id="IPR036787">
    <property type="entry name" value="T_IF-3_N_sf"/>
</dbReference>
<organism evidence="7 8">
    <name type="scientific">Paenibacillus polygoni</name>
    <dbReference type="NCBI Taxonomy" id="3050112"/>
    <lineage>
        <taxon>Bacteria</taxon>
        <taxon>Bacillati</taxon>
        <taxon>Bacillota</taxon>
        <taxon>Bacilli</taxon>
        <taxon>Bacillales</taxon>
        <taxon>Paenibacillaceae</taxon>
        <taxon>Paenibacillus</taxon>
    </lineage>
</organism>
<dbReference type="Gene3D" id="3.10.20.80">
    <property type="entry name" value="Translation initiation factor 3 (IF-3), N-terminal domain"/>
    <property type="match status" value="1"/>
</dbReference>
<dbReference type="PANTHER" id="PTHR10938">
    <property type="entry name" value="TRANSLATION INITIATION FACTOR IF-3"/>
    <property type="match status" value="1"/>
</dbReference>
<evidence type="ECO:0000259" key="5">
    <source>
        <dbReference type="Pfam" id="PF00707"/>
    </source>
</evidence>
<dbReference type="EMBL" id="CP127162">
    <property type="protein sequence ID" value="WIV20991.1"/>
    <property type="molecule type" value="Genomic_DNA"/>
</dbReference>
<feature type="domain" description="Translation initiation factor 3 C-terminal" evidence="5">
    <location>
        <begin position="76"/>
        <end position="156"/>
    </location>
</feature>
<sequence length="156" mass="17188">MIKNEKIKASEVQVTGLHGEDLGLMSTKEALKLAKELKVDLVCTSLMTSPPPCKLIGAGAAKQEALAEKRKDRAPKTKEIRLTPQIEEHDYDTKRTQMERILKTGDIVKLVVKIQGKQGEAAKKLLEDFIRDLKPLGKPSTGIQLSGKQAVVELHP</sequence>
<dbReference type="SUPFAM" id="SSF54364">
    <property type="entry name" value="Translation initiation factor IF3, N-terminal domain"/>
    <property type="match status" value="1"/>
</dbReference>
<dbReference type="Pfam" id="PF00707">
    <property type="entry name" value="IF3_C"/>
    <property type="match status" value="1"/>
</dbReference>
<proteinExistence type="inferred from homology"/>
<evidence type="ECO:0000313" key="7">
    <source>
        <dbReference type="EMBL" id="WIV20991.1"/>
    </source>
</evidence>
<dbReference type="NCBIfam" id="TIGR00168">
    <property type="entry name" value="infC"/>
    <property type="match status" value="1"/>
</dbReference>
<dbReference type="InterPro" id="IPR001288">
    <property type="entry name" value="Translation_initiation_fac_3"/>
</dbReference>
<evidence type="ECO:0000259" key="6">
    <source>
        <dbReference type="Pfam" id="PF05198"/>
    </source>
</evidence>
<protein>
    <recommendedName>
        <fullName evidence="4">Translation initiation factor IF-3</fullName>
    </recommendedName>
</protein>
<evidence type="ECO:0000313" key="8">
    <source>
        <dbReference type="Proteomes" id="UP001236415"/>
    </source>
</evidence>
<name>A0ABY8X635_9BACL</name>
<dbReference type="InterPro" id="IPR036788">
    <property type="entry name" value="T_IF-3_C_sf"/>
</dbReference>
<evidence type="ECO:0000256" key="4">
    <source>
        <dbReference type="NCBIfam" id="TIGR00168"/>
    </source>
</evidence>
<evidence type="ECO:0000256" key="1">
    <source>
        <dbReference type="ARBA" id="ARBA00005439"/>
    </source>
</evidence>
<dbReference type="RefSeq" id="WP_285748349.1">
    <property type="nucleotide sequence ID" value="NZ_CP127162.1"/>
</dbReference>